<evidence type="ECO:0000256" key="2">
    <source>
        <dbReference type="SAM" id="SignalP"/>
    </source>
</evidence>
<dbReference type="RefSeq" id="WP_209374304.1">
    <property type="nucleotide sequence ID" value="NZ_JAGIZA010000007.1"/>
</dbReference>
<name>A0A940S6A7_9PROT</name>
<gene>
    <name evidence="3" type="ORF">J5Y10_13340</name>
</gene>
<proteinExistence type="predicted"/>
<accession>A0A940S6A7</accession>
<evidence type="ECO:0000313" key="4">
    <source>
        <dbReference type="Proteomes" id="UP000677537"/>
    </source>
</evidence>
<dbReference type="Pfam" id="PF13365">
    <property type="entry name" value="Trypsin_2"/>
    <property type="match status" value="1"/>
</dbReference>
<dbReference type="PRINTS" id="PR00834">
    <property type="entry name" value="PROTEASES2C"/>
</dbReference>
<feature type="chain" id="PRO_5037094113" evidence="2">
    <location>
        <begin position="24"/>
        <end position="360"/>
    </location>
</feature>
<comment type="caution">
    <text evidence="3">The sequence shown here is derived from an EMBL/GenBank/DDBJ whole genome shotgun (WGS) entry which is preliminary data.</text>
</comment>
<reference evidence="3" key="1">
    <citation type="submission" date="2021-03" db="EMBL/GenBank/DDBJ databases">
        <authorList>
            <person name="So Y."/>
        </authorList>
    </citation>
    <scope>NUCLEOTIDE SEQUENCE</scope>
    <source>
        <strain evidence="3">SG15</strain>
    </source>
</reference>
<feature type="region of interest" description="Disordered" evidence="1">
    <location>
        <begin position="128"/>
        <end position="148"/>
    </location>
</feature>
<dbReference type="PANTHER" id="PTHR43019">
    <property type="entry name" value="SERINE ENDOPROTEASE DEGS"/>
    <property type="match status" value="1"/>
</dbReference>
<protein>
    <submittedName>
        <fullName evidence="3">Trypsin-like peptidase domain-containing protein</fullName>
    </submittedName>
</protein>
<evidence type="ECO:0000256" key="1">
    <source>
        <dbReference type="SAM" id="MobiDB-lite"/>
    </source>
</evidence>
<dbReference type="PANTHER" id="PTHR43019:SF23">
    <property type="entry name" value="PROTEASE DO-LIKE 5, CHLOROPLASTIC"/>
    <property type="match status" value="1"/>
</dbReference>
<keyword evidence="2" id="KW-0732">Signal</keyword>
<dbReference type="AlphaFoldDB" id="A0A940S6A7"/>
<dbReference type="InterPro" id="IPR001940">
    <property type="entry name" value="Peptidase_S1C"/>
</dbReference>
<dbReference type="InterPro" id="IPR009003">
    <property type="entry name" value="Peptidase_S1_PA"/>
</dbReference>
<sequence length="360" mass="37451">MRTLPLASALALALFLPSSPAVRAQGAAQGAPPTATQAEEGFRVVNRTGQEARTLNAVRAGRPDWAGNLLPRPLADGATYRLRPNPQAGCRFDIRLVLADGREAVKRDQEICTQREIALDASTVVAAGSAARPPSPETPPSPQAIPRPGVRAATGTGFLVAGERVLTNRHVVDGCDRVLVRGPDGRNHAAVPPARTDANLDLALLAVPGLTGPVLSFRQDPPLRRGEGVVAFGYPLTGLLSSDAKLTRGEINGLAGLRDNQDQIQISAPVQPGNSGGPLLDMQGNVVGVVVSKLNAQAVAGRTGDIAQNINFAVRGERAAAFLRAAGVTPAAARSNGADRSAADVGEIAERATMFIRCER</sequence>
<keyword evidence="4" id="KW-1185">Reference proteome</keyword>
<organism evidence="3 4">
    <name type="scientific">Roseomonas indoligenes</name>
    <dbReference type="NCBI Taxonomy" id="2820811"/>
    <lineage>
        <taxon>Bacteria</taxon>
        <taxon>Pseudomonadati</taxon>
        <taxon>Pseudomonadota</taxon>
        <taxon>Alphaproteobacteria</taxon>
        <taxon>Acetobacterales</taxon>
        <taxon>Roseomonadaceae</taxon>
        <taxon>Roseomonas</taxon>
    </lineage>
</organism>
<dbReference type="GO" id="GO:0004252">
    <property type="term" value="F:serine-type endopeptidase activity"/>
    <property type="evidence" value="ECO:0007669"/>
    <property type="project" value="InterPro"/>
</dbReference>
<dbReference type="Gene3D" id="2.40.10.10">
    <property type="entry name" value="Trypsin-like serine proteases"/>
    <property type="match status" value="2"/>
</dbReference>
<dbReference type="EMBL" id="JAGIZA010000007">
    <property type="protein sequence ID" value="MBP0493765.1"/>
    <property type="molecule type" value="Genomic_DNA"/>
</dbReference>
<feature type="compositionally biased region" description="Pro residues" evidence="1">
    <location>
        <begin position="133"/>
        <end position="145"/>
    </location>
</feature>
<dbReference type="Proteomes" id="UP000677537">
    <property type="component" value="Unassembled WGS sequence"/>
</dbReference>
<feature type="signal peptide" evidence="2">
    <location>
        <begin position="1"/>
        <end position="23"/>
    </location>
</feature>
<dbReference type="SUPFAM" id="SSF50494">
    <property type="entry name" value="Trypsin-like serine proteases"/>
    <property type="match status" value="1"/>
</dbReference>
<dbReference type="GO" id="GO:0006508">
    <property type="term" value="P:proteolysis"/>
    <property type="evidence" value="ECO:0007669"/>
    <property type="project" value="InterPro"/>
</dbReference>
<dbReference type="InterPro" id="IPR043504">
    <property type="entry name" value="Peptidase_S1_PA_chymotrypsin"/>
</dbReference>
<evidence type="ECO:0000313" key="3">
    <source>
        <dbReference type="EMBL" id="MBP0493765.1"/>
    </source>
</evidence>